<dbReference type="Proteomes" id="UP000215559">
    <property type="component" value="Unassembled WGS sequence"/>
</dbReference>
<comment type="caution">
    <text evidence="11">The sequence shown here is derived from an EMBL/GenBank/DDBJ whole genome shotgun (WGS) entry which is preliminary data.</text>
</comment>
<dbReference type="Pfam" id="PF13382">
    <property type="entry name" value="Adenine_deam_C"/>
    <property type="match status" value="1"/>
</dbReference>
<keyword evidence="4 8" id="KW-0378">Hydrolase</keyword>
<comment type="cofactor">
    <cofactor evidence="1 8">
        <name>Mn(2+)</name>
        <dbReference type="ChEBI" id="CHEBI:29035"/>
    </cofactor>
</comment>
<evidence type="ECO:0000256" key="2">
    <source>
        <dbReference type="ARBA" id="ARBA00006773"/>
    </source>
</evidence>
<dbReference type="CDD" id="cd01295">
    <property type="entry name" value="AdeC"/>
    <property type="match status" value="1"/>
</dbReference>
<evidence type="ECO:0000313" key="12">
    <source>
        <dbReference type="Proteomes" id="UP000215559"/>
    </source>
</evidence>
<evidence type="ECO:0000256" key="6">
    <source>
        <dbReference type="ARBA" id="ARBA00047720"/>
    </source>
</evidence>
<dbReference type="PANTHER" id="PTHR11113:SF2">
    <property type="entry name" value="ADENINE DEAMINASE"/>
    <property type="match status" value="1"/>
</dbReference>
<evidence type="ECO:0000259" key="9">
    <source>
        <dbReference type="Pfam" id="PF01979"/>
    </source>
</evidence>
<dbReference type="Gene3D" id="3.20.20.140">
    <property type="entry name" value="Metal-dependent hydrolases"/>
    <property type="match status" value="1"/>
</dbReference>
<protein>
    <recommendedName>
        <fullName evidence="7 8">Adenine deaminase</fullName>
        <shortName evidence="8">Adenase</shortName>
        <shortName evidence="8">Adenine aminase</shortName>
        <ecNumber evidence="3 8">3.5.4.2</ecNumber>
    </recommendedName>
</protein>
<name>A0A235BRU6_UNCW3</name>
<dbReference type="InterPro" id="IPR006679">
    <property type="entry name" value="Adenine_deam"/>
</dbReference>
<dbReference type="SUPFAM" id="SSF51556">
    <property type="entry name" value="Metallo-dependent hydrolases"/>
    <property type="match status" value="1"/>
</dbReference>
<evidence type="ECO:0000256" key="4">
    <source>
        <dbReference type="ARBA" id="ARBA00022801"/>
    </source>
</evidence>
<comment type="similarity">
    <text evidence="2 8">Belongs to the metallo-dependent hydrolases superfamily. Adenine deaminase family.</text>
</comment>
<evidence type="ECO:0000259" key="10">
    <source>
        <dbReference type="Pfam" id="PF13382"/>
    </source>
</evidence>
<evidence type="ECO:0000256" key="7">
    <source>
        <dbReference type="ARBA" id="ARBA00069718"/>
    </source>
</evidence>
<sequence>MKQKKDREVAGLQSLVAVARGDEPADLLLRNGQVVDVFTGEVRRANVVLKDGLIAGVGFGYEKARKVLDISGQFLAPGFIDGHIHIESSLLPVHEFARLALVHGTTAVVADPHEIANVLGIKGVKYMLKASKGLPLDVFLMVPSCVPSTDMETSGARLSQTDISRLLKLDRILGLAEMMNFPGVIFGDETVLGKIVAAKRAGRMVDGHAPAVVGQWLQAYAGAGIESDHECTGRDEATQKLRSGMRLMVREGSAARNLAGLLPVINDFNLRRCCFVTDDKHPEELLRDGHMDAILRKAVSQGMNPVAAIQMVTLNPAEYFGLRRRGAVAPGWRADLVVLNNLQRFRVIRVLKAGKPVVRDGKVLIRLPAMRDRNVTGTIKPGRLMLNRFAMKAEGDMCRVIRLVPDQIVTEQRFTRPTIVRGYVKADPERDLLKLAVLERHKGTGRTGLGLVSGFGLKQGALGTTVAHDSHNMIIIGTNDEDMLVAAKELKRIGGGYVAVARGRVAARLRLPIAGLMSNRKAETVVSDLNRLLAKARIWGSRLANPFIALSFLALPVIPELKLTDRGLVDVGKFKLVNFFCTE</sequence>
<dbReference type="GO" id="GO:0006146">
    <property type="term" value="P:adenine catabolic process"/>
    <property type="evidence" value="ECO:0007669"/>
    <property type="project" value="InterPro"/>
</dbReference>
<dbReference type="HAMAP" id="MF_01518">
    <property type="entry name" value="Adenine_deamin"/>
    <property type="match status" value="1"/>
</dbReference>
<dbReference type="GO" id="GO:0000034">
    <property type="term" value="F:adenine deaminase activity"/>
    <property type="evidence" value="ECO:0007669"/>
    <property type="project" value="UniProtKB-UniRule"/>
</dbReference>
<gene>
    <name evidence="8 11" type="primary">ade</name>
    <name evidence="11" type="ORF">CH330_07080</name>
</gene>
<dbReference type="FunFam" id="3.20.20.140:FF:000016">
    <property type="entry name" value="Adenine deaminase"/>
    <property type="match status" value="1"/>
</dbReference>
<organism evidence="11 12">
    <name type="scientific">candidate division WOR-3 bacterium JGI_Cruoil_03_51_56</name>
    <dbReference type="NCBI Taxonomy" id="1973747"/>
    <lineage>
        <taxon>Bacteria</taxon>
        <taxon>Bacteria division WOR-3</taxon>
    </lineage>
</organism>
<keyword evidence="5 8" id="KW-0464">Manganese</keyword>
<dbReference type="EC" id="3.5.4.2" evidence="3 8"/>
<dbReference type="Gene3D" id="2.30.40.10">
    <property type="entry name" value="Urease, subunit C, domain 1"/>
    <property type="match status" value="1"/>
</dbReference>
<dbReference type="NCBIfam" id="TIGR01178">
    <property type="entry name" value="ade"/>
    <property type="match status" value="1"/>
</dbReference>
<evidence type="ECO:0000256" key="1">
    <source>
        <dbReference type="ARBA" id="ARBA00001936"/>
    </source>
</evidence>
<dbReference type="EMBL" id="NOZP01000132">
    <property type="protein sequence ID" value="OYD14941.1"/>
    <property type="molecule type" value="Genomic_DNA"/>
</dbReference>
<feature type="domain" description="Amidohydrolase-related" evidence="9">
    <location>
        <begin position="75"/>
        <end position="357"/>
    </location>
</feature>
<proteinExistence type="inferred from homology"/>
<dbReference type="AlphaFoldDB" id="A0A235BRU6"/>
<evidence type="ECO:0000313" key="11">
    <source>
        <dbReference type="EMBL" id="OYD14941.1"/>
    </source>
</evidence>
<accession>A0A235BRU6</accession>
<dbReference type="InterPro" id="IPR011059">
    <property type="entry name" value="Metal-dep_hydrolase_composite"/>
</dbReference>
<dbReference type="InterPro" id="IPR032466">
    <property type="entry name" value="Metal_Hydrolase"/>
</dbReference>
<dbReference type="SUPFAM" id="SSF51338">
    <property type="entry name" value="Composite domain of metallo-dependent hydrolases"/>
    <property type="match status" value="1"/>
</dbReference>
<feature type="domain" description="Adenine deaminase C-terminal" evidence="10">
    <location>
        <begin position="407"/>
        <end position="575"/>
    </location>
</feature>
<evidence type="ECO:0000256" key="5">
    <source>
        <dbReference type="ARBA" id="ARBA00023211"/>
    </source>
</evidence>
<evidence type="ECO:0000256" key="3">
    <source>
        <dbReference type="ARBA" id="ARBA00012782"/>
    </source>
</evidence>
<evidence type="ECO:0000256" key="8">
    <source>
        <dbReference type="HAMAP-Rule" id="MF_01518"/>
    </source>
</evidence>
<dbReference type="Pfam" id="PF01979">
    <property type="entry name" value="Amidohydro_1"/>
    <property type="match status" value="1"/>
</dbReference>
<dbReference type="InterPro" id="IPR026912">
    <property type="entry name" value="Adenine_deam_C"/>
</dbReference>
<reference evidence="11 12" key="1">
    <citation type="submission" date="2017-07" db="EMBL/GenBank/DDBJ databases">
        <title>Recovery of genomes from metagenomes via a dereplication, aggregation, and scoring strategy.</title>
        <authorList>
            <person name="Sieber C.M."/>
            <person name="Probst A.J."/>
            <person name="Sharrar A."/>
            <person name="Thomas B.C."/>
            <person name="Hess M."/>
            <person name="Tringe S.G."/>
            <person name="Banfield J.F."/>
        </authorList>
    </citation>
    <scope>NUCLEOTIDE SEQUENCE [LARGE SCALE GENOMIC DNA]</scope>
    <source>
        <strain evidence="11">JGI_Cruoil_03_51_56</strain>
    </source>
</reference>
<comment type="catalytic activity">
    <reaction evidence="6 8">
        <text>adenine + H2O + H(+) = hypoxanthine + NH4(+)</text>
        <dbReference type="Rhea" id="RHEA:23688"/>
        <dbReference type="ChEBI" id="CHEBI:15377"/>
        <dbReference type="ChEBI" id="CHEBI:15378"/>
        <dbReference type="ChEBI" id="CHEBI:16708"/>
        <dbReference type="ChEBI" id="CHEBI:17368"/>
        <dbReference type="ChEBI" id="CHEBI:28938"/>
        <dbReference type="EC" id="3.5.4.2"/>
    </reaction>
</comment>
<dbReference type="InterPro" id="IPR006680">
    <property type="entry name" value="Amidohydro-rel"/>
</dbReference>
<dbReference type="PANTHER" id="PTHR11113">
    <property type="entry name" value="N-ACETYLGLUCOSAMINE-6-PHOSPHATE DEACETYLASE"/>
    <property type="match status" value="1"/>
</dbReference>